<feature type="transmembrane region" description="Helical" evidence="1">
    <location>
        <begin position="193"/>
        <end position="214"/>
    </location>
</feature>
<dbReference type="AlphaFoldDB" id="A0AA86RUJ2"/>
<feature type="transmembrane region" description="Helical" evidence="1">
    <location>
        <begin position="109"/>
        <end position="140"/>
    </location>
</feature>
<keyword evidence="1" id="KW-1133">Transmembrane helix</keyword>
<evidence type="ECO:0000313" key="4">
    <source>
        <dbReference type="Proteomes" id="UP001642409"/>
    </source>
</evidence>
<comment type="caution">
    <text evidence="2">The sequence shown here is derived from an EMBL/GenBank/DDBJ whole genome shotgun (WGS) entry which is preliminary data.</text>
</comment>
<keyword evidence="1" id="KW-0812">Transmembrane</keyword>
<reference evidence="2" key="1">
    <citation type="submission" date="2023-06" db="EMBL/GenBank/DDBJ databases">
        <authorList>
            <person name="Kurt Z."/>
        </authorList>
    </citation>
    <scope>NUCLEOTIDE SEQUENCE</scope>
</reference>
<evidence type="ECO:0000313" key="3">
    <source>
        <dbReference type="EMBL" id="CAL6034423.1"/>
    </source>
</evidence>
<sequence>MDLYQNINKLTDKFSNKYSFANILNLETLADTLVMRTQKKLVLSDITNIIEGRQEQNKIRYLFIAIFASFLAVLHRDTSFLISLTRQLLFTASYLVYERQMKQQLPPHLACIFIAIITIILENILQFFTLLVVSFIIFFAKRLFILLLDNKSVLLPVERLQIMIAQAEQLLNQCQVTYVKFINSVFMQKMCQFFKASCIWLYKVFVKLCGYLAVILRQLFILLLKLIKLLIIISLYICKLLFIIILNTKRMYMILHRAFLASFYSFVFKQLKKLYAVLSIQFQKLYKLLKSQAQKLKLKLDQKLEQKFANTSDADQIIETKKFIENLKKTHKLTSASFEQVQMYKHSSIINQIHNDQIPNQIIQSNPEPFDDFLNEPVQQNEESVLFLTLILELEEKLNLTEVLLREQRKTETELQKLMTNTTSQFRDQIEIRDLIYKQGLEIERLQIELE</sequence>
<dbReference type="Proteomes" id="UP001642409">
    <property type="component" value="Unassembled WGS sequence"/>
</dbReference>
<gene>
    <name evidence="3" type="ORF">HINF_LOCUS35444</name>
    <name evidence="2" type="ORF">HINF_LOCUS65784</name>
</gene>
<name>A0AA86RUJ2_9EUKA</name>
<keyword evidence="4" id="KW-1185">Reference proteome</keyword>
<keyword evidence="1" id="KW-0472">Membrane</keyword>
<organism evidence="2">
    <name type="scientific">Hexamita inflata</name>
    <dbReference type="NCBI Taxonomy" id="28002"/>
    <lineage>
        <taxon>Eukaryota</taxon>
        <taxon>Metamonada</taxon>
        <taxon>Diplomonadida</taxon>
        <taxon>Hexamitidae</taxon>
        <taxon>Hexamitinae</taxon>
        <taxon>Hexamita</taxon>
    </lineage>
</organism>
<accession>A0AA86RUJ2</accession>
<feature type="transmembrane region" description="Helical" evidence="1">
    <location>
        <begin position="226"/>
        <end position="245"/>
    </location>
</feature>
<protein>
    <submittedName>
        <fullName evidence="3">Hypothetical_protein</fullName>
    </submittedName>
</protein>
<feature type="transmembrane region" description="Helical" evidence="1">
    <location>
        <begin position="59"/>
        <end position="74"/>
    </location>
</feature>
<evidence type="ECO:0000313" key="2">
    <source>
        <dbReference type="EMBL" id="CAI9978139.1"/>
    </source>
</evidence>
<dbReference type="EMBL" id="CAXDID020000128">
    <property type="protein sequence ID" value="CAL6034423.1"/>
    <property type="molecule type" value="Genomic_DNA"/>
</dbReference>
<evidence type="ECO:0000256" key="1">
    <source>
        <dbReference type="SAM" id="Phobius"/>
    </source>
</evidence>
<reference evidence="3 4" key="2">
    <citation type="submission" date="2024-07" db="EMBL/GenBank/DDBJ databases">
        <authorList>
            <person name="Akdeniz Z."/>
        </authorList>
    </citation>
    <scope>NUCLEOTIDE SEQUENCE [LARGE SCALE GENOMIC DNA]</scope>
</reference>
<proteinExistence type="predicted"/>
<dbReference type="EMBL" id="CATOUU010001183">
    <property type="protein sequence ID" value="CAI9978139.1"/>
    <property type="molecule type" value="Genomic_DNA"/>
</dbReference>